<dbReference type="InterPro" id="IPR001138">
    <property type="entry name" value="Zn2Cys6_DnaBD"/>
</dbReference>
<dbReference type="AlphaFoldDB" id="A0A9W4P634"/>
<evidence type="ECO:0000256" key="3">
    <source>
        <dbReference type="ARBA" id="ARBA00023015"/>
    </source>
</evidence>
<dbReference type="PANTHER" id="PTHR31001">
    <property type="entry name" value="UNCHARACTERIZED TRANSCRIPTIONAL REGULATORY PROTEIN"/>
    <property type="match status" value="1"/>
</dbReference>
<evidence type="ECO:0000256" key="6">
    <source>
        <dbReference type="ARBA" id="ARBA00023242"/>
    </source>
</evidence>
<dbReference type="GO" id="GO:0006351">
    <property type="term" value="P:DNA-templated transcription"/>
    <property type="evidence" value="ECO:0007669"/>
    <property type="project" value="InterPro"/>
</dbReference>
<dbReference type="SMART" id="SM00066">
    <property type="entry name" value="GAL4"/>
    <property type="match status" value="1"/>
</dbReference>
<dbReference type="PROSITE" id="PS50048">
    <property type="entry name" value="ZN2_CY6_FUNGAL_2"/>
    <property type="match status" value="1"/>
</dbReference>
<dbReference type="EMBL" id="CAJVRC010000869">
    <property type="protein sequence ID" value="CAG8901242.1"/>
    <property type="molecule type" value="Genomic_DNA"/>
</dbReference>
<dbReference type="GO" id="GO:0000981">
    <property type="term" value="F:DNA-binding transcription factor activity, RNA polymerase II-specific"/>
    <property type="evidence" value="ECO:0007669"/>
    <property type="project" value="InterPro"/>
</dbReference>
<dbReference type="GO" id="GO:0008270">
    <property type="term" value="F:zinc ion binding"/>
    <property type="evidence" value="ECO:0007669"/>
    <property type="project" value="InterPro"/>
</dbReference>
<dbReference type="SMART" id="SM00906">
    <property type="entry name" value="Fungal_trans"/>
    <property type="match status" value="1"/>
</dbReference>
<dbReference type="PANTHER" id="PTHR31001:SF53">
    <property type="entry name" value="ZN(II)2CYS6 TRANSCRIPTION FACTOR (EUROFUNG)"/>
    <property type="match status" value="1"/>
</dbReference>
<feature type="domain" description="Zn(2)-C6 fungal-type" evidence="7">
    <location>
        <begin position="12"/>
        <end position="44"/>
    </location>
</feature>
<dbReference type="GO" id="GO:0003677">
    <property type="term" value="F:DNA binding"/>
    <property type="evidence" value="ECO:0007669"/>
    <property type="project" value="UniProtKB-KW"/>
</dbReference>
<dbReference type="GO" id="GO:0005634">
    <property type="term" value="C:nucleus"/>
    <property type="evidence" value="ECO:0007669"/>
    <property type="project" value="UniProtKB-SubCell"/>
</dbReference>
<evidence type="ECO:0000313" key="8">
    <source>
        <dbReference type="EMBL" id="CAG8901242.1"/>
    </source>
</evidence>
<comment type="caution">
    <text evidence="8">The sequence shown here is derived from an EMBL/GenBank/DDBJ whole genome shotgun (WGS) entry which is preliminary data.</text>
</comment>
<protein>
    <recommendedName>
        <fullName evidence="7">Zn(2)-C6 fungal-type domain-containing protein</fullName>
    </recommendedName>
</protein>
<dbReference type="SUPFAM" id="SSF57701">
    <property type="entry name" value="Zn2/Cys6 DNA-binding domain"/>
    <property type="match status" value="1"/>
</dbReference>
<accession>A0A9W4P634</accession>
<dbReference type="InterPro" id="IPR050613">
    <property type="entry name" value="Sec_Metabolite_Reg"/>
</dbReference>
<evidence type="ECO:0000256" key="4">
    <source>
        <dbReference type="ARBA" id="ARBA00023125"/>
    </source>
</evidence>
<sequence length="657" mass="74316">MAAYRRNGMLSSCEPCRISKLRCDHSTPVCNRCTARRRADQCIYHPAPLTKNRTTSAQAKGRGKPSANPLSSHEVLDWVLLTPSVSRHGIGPQTTARGTDSFSRPRFLGPTSHFEYFHGNTLSLGAHIGSFCESAAETLDTKQVEIGAQILSLLDRLHIFAQVLERRFAIYKGWIFGPQITRETLQTLTISYHEAIQGASTEDRHAAMNLQEYISIIAPRWDTIGLIFALVGTATYHIHSEDAVFRWDELPGRDKRELRTITIAVSDMCLQFCSSASAMSDPLCWATMQHISFMLEMHGSTDHRIWQRLGDVTTLVFALGLHQREVDGRAPFFLSEIRKRTMVAAYSMDKELATFLGLPPRICRRYCNSHMPLDIDWDDLLADAAARDAVVQRLDANGWDRQGGSEGAKPRVSMLSNIYREMILELSFSHEMDNLRHKIEEIRHESNQMRLGLPHFLRWSFENEHPSAASLHLEFLYQDFLLYQMLMERTGDGFNRLIDKSREILVLLLDIVSKQTRAGNVSHFTIFDLCYIGLPAAGVLSKELLRHSQESAGGLPRESTFARSEIIQRLSVFAAQLETFFPSREGDYDTCMKGLAFIRQVLDIVLAPNTTDSSVLGCDSTREKESDLLAGPCTDDIDLLALMEDFDWEQEMRPFSS</sequence>
<keyword evidence="9" id="KW-1185">Reference proteome</keyword>
<dbReference type="PROSITE" id="PS00463">
    <property type="entry name" value="ZN2_CY6_FUNGAL_1"/>
    <property type="match status" value="1"/>
</dbReference>
<keyword evidence="4" id="KW-0238">DNA-binding</keyword>
<evidence type="ECO:0000259" key="7">
    <source>
        <dbReference type="PROSITE" id="PS50048"/>
    </source>
</evidence>
<gene>
    <name evidence="8" type="ORF">PEGY_LOCUS6417</name>
</gene>
<keyword evidence="5" id="KW-0804">Transcription</keyword>
<evidence type="ECO:0000256" key="1">
    <source>
        <dbReference type="ARBA" id="ARBA00004123"/>
    </source>
</evidence>
<evidence type="ECO:0000256" key="2">
    <source>
        <dbReference type="ARBA" id="ARBA00022723"/>
    </source>
</evidence>
<comment type="subcellular location">
    <subcellularLocation>
        <location evidence="1">Nucleus</location>
    </subcellularLocation>
</comment>
<dbReference type="OrthoDB" id="4898680at2759"/>
<evidence type="ECO:0000256" key="5">
    <source>
        <dbReference type="ARBA" id="ARBA00023163"/>
    </source>
</evidence>
<name>A0A9W4P634_9EURO</name>
<dbReference type="Pfam" id="PF00172">
    <property type="entry name" value="Zn_clus"/>
    <property type="match status" value="1"/>
</dbReference>
<keyword evidence="6" id="KW-0539">Nucleus</keyword>
<proteinExistence type="predicted"/>
<evidence type="ECO:0000313" key="9">
    <source>
        <dbReference type="Proteomes" id="UP001154252"/>
    </source>
</evidence>
<keyword evidence="3" id="KW-0805">Transcription regulation</keyword>
<dbReference type="Proteomes" id="UP001154252">
    <property type="component" value="Unassembled WGS sequence"/>
</dbReference>
<dbReference type="Gene3D" id="4.10.240.10">
    <property type="entry name" value="Zn(2)-C6 fungal-type DNA-binding domain"/>
    <property type="match status" value="1"/>
</dbReference>
<dbReference type="CDD" id="cd00067">
    <property type="entry name" value="GAL4"/>
    <property type="match status" value="1"/>
</dbReference>
<reference evidence="8" key="1">
    <citation type="submission" date="2021-07" db="EMBL/GenBank/DDBJ databases">
        <authorList>
            <person name="Branca A.L. A."/>
        </authorList>
    </citation>
    <scope>NUCLEOTIDE SEQUENCE</scope>
</reference>
<keyword evidence="2" id="KW-0479">Metal-binding</keyword>
<organism evidence="8 9">
    <name type="scientific">Penicillium egyptiacum</name>
    <dbReference type="NCBI Taxonomy" id="1303716"/>
    <lineage>
        <taxon>Eukaryota</taxon>
        <taxon>Fungi</taxon>
        <taxon>Dikarya</taxon>
        <taxon>Ascomycota</taxon>
        <taxon>Pezizomycotina</taxon>
        <taxon>Eurotiomycetes</taxon>
        <taxon>Eurotiomycetidae</taxon>
        <taxon>Eurotiales</taxon>
        <taxon>Aspergillaceae</taxon>
        <taxon>Penicillium</taxon>
    </lineage>
</organism>
<dbReference type="CDD" id="cd12148">
    <property type="entry name" value="fungal_TF_MHR"/>
    <property type="match status" value="1"/>
</dbReference>
<dbReference type="InterPro" id="IPR007219">
    <property type="entry name" value="XnlR_reg_dom"/>
</dbReference>
<dbReference type="InterPro" id="IPR036864">
    <property type="entry name" value="Zn2-C6_fun-type_DNA-bd_sf"/>
</dbReference>